<feature type="compositionally biased region" description="Basic and acidic residues" evidence="1">
    <location>
        <begin position="73"/>
        <end position="94"/>
    </location>
</feature>
<feature type="compositionally biased region" description="Gly residues" evidence="1">
    <location>
        <begin position="10"/>
        <end position="27"/>
    </location>
</feature>
<organism evidence="2 3">
    <name type="scientific">Lophiotrema nucula</name>
    <dbReference type="NCBI Taxonomy" id="690887"/>
    <lineage>
        <taxon>Eukaryota</taxon>
        <taxon>Fungi</taxon>
        <taxon>Dikarya</taxon>
        <taxon>Ascomycota</taxon>
        <taxon>Pezizomycotina</taxon>
        <taxon>Dothideomycetes</taxon>
        <taxon>Pleosporomycetidae</taxon>
        <taxon>Pleosporales</taxon>
        <taxon>Lophiotremataceae</taxon>
        <taxon>Lophiotrema</taxon>
    </lineage>
</organism>
<name>A0A6A5ZIQ2_9PLEO</name>
<dbReference type="Proteomes" id="UP000799770">
    <property type="component" value="Unassembled WGS sequence"/>
</dbReference>
<dbReference type="AlphaFoldDB" id="A0A6A5ZIQ2"/>
<gene>
    <name evidence="2" type="ORF">BDV96DRAFT_642427</name>
</gene>
<keyword evidence="3" id="KW-1185">Reference proteome</keyword>
<protein>
    <submittedName>
        <fullName evidence="2">Uncharacterized protein</fullName>
    </submittedName>
</protein>
<reference evidence="2" key="1">
    <citation type="journal article" date="2020" name="Stud. Mycol.">
        <title>101 Dothideomycetes genomes: a test case for predicting lifestyles and emergence of pathogens.</title>
        <authorList>
            <person name="Haridas S."/>
            <person name="Albert R."/>
            <person name="Binder M."/>
            <person name="Bloem J."/>
            <person name="Labutti K."/>
            <person name="Salamov A."/>
            <person name="Andreopoulos B."/>
            <person name="Baker S."/>
            <person name="Barry K."/>
            <person name="Bills G."/>
            <person name="Bluhm B."/>
            <person name="Cannon C."/>
            <person name="Castanera R."/>
            <person name="Culley D."/>
            <person name="Daum C."/>
            <person name="Ezra D."/>
            <person name="Gonzalez J."/>
            <person name="Henrissat B."/>
            <person name="Kuo A."/>
            <person name="Liang C."/>
            <person name="Lipzen A."/>
            <person name="Lutzoni F."/>
            <person name="Magnuson J."/>
            <person name="Mondo S."/>
            <person name="Nolan M."/>
            <person name="Ohm R."/>
            <person name="Pangilinan J."/>
            <person name="Park H.-J."/>
            <person name="Ramirez L."/>
            <person name="Alfaro M."/>
            <person name="Sun H."/>
            <person name="Tritt A."/>
            <person name="Yoshinaga Y."/>
            <person name="Zwiers L.-H."/>
            <person name="Turgeon B."/>
            <person name="Goodwin S."/>
            <person name="Spatafora J."/>
            <person name="Crous P."/>
            <person name="Grigoriev I."/>
        </authorList>
    </citation>
    <scope>NUCLEOTIDE SEQUENCE</scope>
    <source>
        <strain evidence="2">CBS 627.86</strain>
    </source>
</reference>
<feature type="region of interest" description="Disordered" evidence="1">
    <location>
        <begin position="1"/>
        <end position="94"/>
    </location>
</feature>
<evidence type="ECO:0000313" key="2">
    <source>
        <dbReference type="EMBL" id="KAF2119402.1"/>
    </source>
</evidence>
<accession>A0A6A5ZIQ2</accession>
<feature type="compositionally biased region" description="Basic and acidic residues" evidence="1">
    <location>
        <begin position="49"/>
        <end position="65"/>
    </location>
</feature>
<evidence type="ECO:0000313" key="3">
    <source>
        <dbReference type="Proteomes" id="UP000799770"/>
    </source>
</evidence>
<dbReference type="EMBL" id="ML977315">
    <property type="protein sequence ID" value="KAF2119402.1"/>
    <property type="molecule type" value="Genomic_DNA"/>
</dbReference>
<proteinExistence type="predicted"/>
<evidence type="ECO:0000256" key="1">
    <source>
        <dbReference type="SAM" id="MobiDB-lite"/>
    </source>
</evidence>
<sequence>MGKNKRRDGGGGGRGGGNRGGHGGNNGGRVDKNNRFNNKNNNGSGQKYCEVHGQNDTHTTKECKTKQNSQNKNKNEQKGGKKSKDNNRNNDGDKSGKRVCCMRCGYTNHTVQTCSTKILPEEEWCECGCEYHKTSSSCIWNCNEEERLTAIAAATSKICQWCKGDGDGAHSFEDCPMPGKFRRDLKKRIEDTYDSLLWCWHCSSEEHKTRGCVKQNAQLGKDRWNGKITDIILDWKAEEVWNSNDRYDFENEMMENGIGGPFGTKAPVAHDPRFAWCLFCEEFGHVGPQPVCDRTEYERRKPTGAIDRGLERPFAPRGLTWANGVKEAPAFSAGPSSSSRGTLKAQCITVGCRQVLTFDREVMPFGQSSMCPRCKTSNPHPSTYKRRSSSRSISQIAEFIGSLAGLVNLPKLPSPTKRFLKGMLNLPASPDQDETPEYYLRRPSSYVTRNIRSRLPSTQVWYEDTGERPKGTTKPFMVKGGEYFNEDGNHQTYFPATKIRVTVEDEKIAANDTLPINRAGRLGLIPVCGNCGVQANVYDSENDVVMCGTAPANTLCYGPGQGAWSGYKRNVTNWHKLCNCLTIMGQVPDQKWVAV</sequence>
<dbReference type="OrthoDB" id="3789666at2759"/>